<dbReference type="AlphaFoldDB" id="A0AA37RX69"/>
<keyword evidence="3" id="KW-1185">Reference proteome</keyword>
<proteinExistence type="predicted"/>
<organism evidence="2 3">
    <name type="scientific">Paraferrimonas sedimenticola</name>
    <dbReference type="NCBI Taxonomy" id="375674"/>
    <lineage>
        <taxon>Bacteria</taxon>
        <taxon>Pseudomonadati</taxon>
        <taxon>Pseudomonadota</taxon>
        <taxon>Gammaproteobacteria</taxon>
        <taxon>Alteromonadales</taxon>
        <taxon>Ferrimonadaceae</taxon>
        <taxon>Paraferrimonas</taxon>
    </lineage>
</organism>
<reference evidence="2" key="1">
    <citation type="journal article" date="2014" name="Int. J. Syst. Evol. Microbiol.">
        <title>Complete genome sequence of Corynebacterium casei LMG S-19264T (=DSM 44701T), isolated from a smear-ripened cheese.</title>
        <authorList>
            <consortium name="US DOE Joint Genome Institute (JGI-PGF)"/>
            <person name="Walter F."/>
            <person name="Albersmeier A."/>
            <person name="Kalinowski J."/>
            <person name="Ruckert C."/>
        </authorList>
    </citation>
    <scope>NUCLEOTIDE SEQUENCE</scope>
    <source>
        <strain evidence="2">NBRC 101628</strain>
    </source>
</reference>
<evidence type="ECO:0000313" key="3">
    <source>
        <dbReference type="Proteomes" id="UP001161422"/>
    </source>
</evidence>
<evidence type="ECO:0000256" key="1">
    <source>
        <dbReference type="SAM" id="MobiDB-lite"/>
    </source>
</evidence>
<accession>A0AA37RX69</accession>
<evidence type="ECO:0000313" key="2">
    <source>
        <dbReference type="EMBL" id="GLP96994.1"/>
    </source>
</evidence>
<feature type="region of interest" description="Disordered" evidence="1">
    <location>
        <begin position="1"/>
        <end position="21"/>
    </location>
</feature>
<sequence>MTVQAQQTLRPRPESNPVTGHQLFRSFRRKGITCAMVAKTLNLDVDKVYEMRQQQRISARHQRTLKHHFPQLFV</sequence>
<dbReference type="RefSeq" id="WP_095504300.1">
    <property type="nucleotide sequence ID" value="NZ_BSNC01000005.1"/>
</dbReference>
<comment type="caution">
    <text evidence="2">The sequence shown here is derived from an EMBL/GenBank/DDBJ whole genome shotgun (WGS) entry which is preliminary data.</text>
</comment>
<reference evidence="2" key="2">
    <citation type="submission" date="2023-01" db="EMBL/GenBank/DDBJ databases">
        <title>Draft genome sequence of Paraferrimonas sedimenticola strain NBRC 101628.</title>
        <authorList>
            <person name="Sun Q."/>
            <person name="Mori K."/>
        </authorList>
    </citation>
    <scope>NUCLEOTIDE SEQUENCE</scope>
    <source>
        <strain evidence="2">NBRC 101628</strain>
    </source>
</reference>
<dbReference type="EMBL" id="BSNC01000005">
    <property type="protein sequence ID" value="GLP96994.1"/>
    <property type="molecule type" value="Genomic_DNA"/>
</dbReference>
<protein>
    <submittedName>
        <fullName evidence="2">Uncharacterized protein</fullName>
    </submittedName>
</protein>
<name>A0AA37RX69_9GAMM</name>
<gene>
    <name evidence="2" type="ORF">GCM10007895_23000</name>
</gene>
<dbReference type="Proteomes" id="UP001161422">
    <property type="component" value="Unassembled WGS sequence"/>
</dbReference>